<feature type="compositionally biased region" description="Basic and acidic residues" evidence="1">
    <location>
        <begin position="166"/>
        <end position="194"/>
    </location>
</feature>
<organism evidence="2 3">
    <name type="scientific">Corynebacterium stationis</name>
    <dbReference type="NCBI Taxonomy" id="1705"/>
    <lineage>
        <taxon>Bacteria</taxon>
        <taxon>Bacillati</taxon>
        <taxon>Actinomycetota</taxon>
        <taxon>Actinomycetes</taxon>
        <taxon>Mycobacteriales</taxon>
        <taxon>Corynebacteriaceae</taxon>
        <taxon>Corynebacterium</taxon>
    </lineage>
</organism>
<accession>A0AB36CHS5</accession>
<feature type="compositionally biased region" description="Basic and acidic residues" evidence="1">
    <location>
        <begin position="85"/>
        <end position="97"/>
    </location>
</feature>
<comment type="caution">
    <text evidence="2">The sequence shown here is derived from an EMBL/GenBank/DDBJ whole genome shotgun (WGS) entry which is preliminary data.</text>
</comment>
<evidence type="ECO:0000256" key="1">
    <source>
        <dbReference type="SAM" id="MobiDB-lite"/>
    </source>
</evidence>
<name>A0AB36CHS5_9CORY</name>
<evidence type="ECO:0000313" key="3">
    <source>
        <dbReference type="Proteomes" id="UP000544551"/>
    </source>
</evidence>
<sequence length="364" mass="40787">MALIVSIELNNATFEDLATLVSTAGAAGADESTTIEIDEEQQVLRVIIEDPIAPDIDTSDPTFFTFFDNDTDDDEDEDFGEDFEDSRNFEGFEPDYGRHSGGPKPFDLSTAINDFIDNLKDELPFGPPRRNNPGRYESDWKNPNKFPPADFLYGLAEDYFRDFGYRGKNRGDSPGDSRGNFRGEDRGGQHRDDPIQDDFYTDEPRFEDFWGKKNPFGLAGGGDFSELRNAGEGFFKGLSDFINEQVDRRTENSKSRGGRRGPVNGYGSFTNPGAYDDHPEGTSRDDQDTEEKLKDFRDFPGQDFSSEDFSGLSYLNEDDIDGLDAAGENEGQSRRGNDGEYSPGDGNRRDEDNRDEGTDDENES</sequence>
<feature type="region of interest" description="Disordered" evidence="1">
    <location>
        <begin position="166"/>
        <end position="201"/>
    </location>
</feature>
<dbReference type="EMBL" id="JABAFZ010000001">
    <property type="protein sequence ID" value="NME88350.1"/>
    <property type="molecule type" value="Genomic_DNA"/>
</dbReference>
<reference evidence="2 3" key="1">
    <citation type="submission" date="2020-04" db="EMBL/GenBank/DDBJ databases">
        <authorList>
            <person name="Hitch T.C.A."/>
            <person name="Wylensek D."/>
            <person name="Clavel T."/>
        </authorList>
    </citation>
    <scope>NUCLEOTIDE SEQUENCE [LARGE SCALE GENOMIC DNA]</scope>
    <source>
        <strain evidence="2 3">BL-383-APC-3D</strain>
    </source>
</reference>
<dbReference type="RefSeq" id="WP_168968873.1">
    <property type="nucleotide sequence ID" value="NZ_JABAFZ010000001.1"/>
</dbReference>
<protein>
    <submittedName>
        <fullName evidence="2">Uncharacterized protein</fullName>
    </submittedName>
</protein>
<feature type="compositionally biased region" description="Basic and acidic residues" evidence="1">
    <location>
        <begin position="346"/>
        <end position="356"/>
    </location>
</feature>
<proteinExistence type="predicted"/>
<feature type="region of interest" description="Disordered" evidence="1">
    <location>
        <begin position="122"/>
        <end position="142"/>
    </location>
</feature>
<dbReference type="AlphaFoldDB" id="A0AB36CHS5"/>
<feature type="region of interest" description="Disordered" evidence="1">
    <location>
        <begin position="246"/>
        <end position="364"/>
    </location>
</feature>
<evidence type="ECO:0000313" key="2">
    <source>
        <dbReference type="EMBL" id="NME88350.1"/>
    </source>
</evidence>
<dbReference type="Proteomes" id="UP000544551">
    <property type="component" value="Unassembled WGS sequence"/>
</dbReference>
<feature type="compositionally biased region" description="Acidic residues" evidence="1">
    <location>
        <begin position="74"/>
        <end position="84"/>
    </location>
</feature>
<gene>
    <name evidence="2" type="ORF">HF853_01350</name>
</gene>
<feature type="region of interest" description="Disordered" evidence="1">
    <location>
        <begin position="74"/>
        <end position="97"/>
    </location>
</feature>
<feature type="compositionally biased region" description="Basic and acidic residues" evidence="1">
    <location>
        <begin position="275"/>
        <end position="300"/>
    </location>
</feature>